<dbReference type="Pfam" id="PF26023">
    <property type="entry name" value="ALA1"/>
    <property type="match status" value="1"/>
</dbReference>
<dbReference type="GO" id="GO:0004813">
    <property type="term" value="F:alanine-tRNA ligase activity"/>
    <property type="evidence" value="ECO:0007669"/>
    <property type="project" value="UniProtKB-UniRule"/>
</dbReference>
<dbReference type="InterPro" id="IPR023033">
    <property type="entry name" value="Ala_tRNA_ligase_euk/bac"/>
</dbReference>
<dbReference type="GO" id="GO:0000049">
    <property type="term" value="F:tRNA binding"/>
    <property type="evidence" value="ECO:0007669"/>
    <property type="project" value="UniProtKB-KW"/>
</dbReference>
<feature type="domain" description="Alanyl-transfer RNA synthetases family profile" evidence="16">
    <location>
        <begin position="7"/>
        <end position="770"/>
    </location>
</feature>
<dbReference type="InterPro" id="IPR018163">
    <property type="entry name" value="Thr/Ala-tRNA-synth_IIc_edit"/>
</dbReference>
<dbReference type="FunFam" id="3.30.930.10:FF:000011">
    <property type="entry name" value="Alanine--tRNA ligase, cytoplasmic"/>
    <property type="match status" value="1"/>
</dbReference>
<evidence type="ECO:0000256" key="6">
    <source>
        <dbReference type="ARBA" id="ARBA00022741"/>
    </source>
</evidence>
<dbReference type="PANTHER" id="PTHR11777">
    <property type="entry name" value="ALANYL-TRNA SYNTHETASE"/>
    <property type="match status" value="1"/>
</dbReference>
<dbReference type="Gene3D" id="3.30.930.10">
    <property type="entry name" value="Bira Bifunctional Protein, Domain 2"/>
    <property type="match status" value="1"/>
</dbReference>
<dbReference type="SUPFAM" id="SSF55681">
    <property type="entry name" value="Class II aaRS and biotin synthetases"/>
    <property type="match status" value="1"/>
</dbReference>
<dbReference type="InterPro" id="IPR018165">
    <property type="entry name" value="Ala-tRNA-synth_IIc_core"/>
</dbReference>
<dbReference type="Gene3D" id="2.40.30.130">
    <property type="match status" value="1"/>
</dbReference>
<dbReference type="Gene3D" id="3.10.310.40">
    <property type="match status" value="1"/>
</dbReference>
<evidence type="ECO:0000256" key="5">
    <source>
        <dbReference type="ARBA" id="ARBA00022723"/>
    </source>
</evidence>
<dbReference type="InterPro" id="IPR009000">
    <property type="entry name" value="Transl_B-barrel_sf"/>
</dbReference>
<dbReference type="Proteomes" id="UP001150538">
    <property type="component" value="Unassembled WGS sequence"/>
</dbReference>
<comment type="cofactor">
    <cofactor evidence="15">
        <name>Zn(2+)</name>
        <dbReference type="ChEBI" id="CHEBI:29105"/>
    </cofactor>
    <text evidence="15">Binds 1 zinc ion per subunit.</text>
</comment>
<keyword evidence="7 15" id="KW-0862">Zinc</keyword>
<evidence type="ECO:0000256" key="3">
    <source>
        <dbReference type="ARBA" id="ARBA00022555"/>
    </source>
</evidence>
<dbReference type="InterPro" id="IPR050058">
    <property type="entry name" value="Ala-tRNA_ligase"/>
</dbReference>
<comment type="function">
    <text evidence="14 15">Catalyzes the attachment of alanine to tRNA(Ala) in a two-step reaction: alanine is first activated by ATP to form Ala-AMP and then transferred to the acceptor end of tRNA(Ala). Also edits incorrectly charged tRNA(Ala) via its editing domain.</text>
</comment>
<dbReference type="SUPFAM" id="SSF101353">
    <property type="entry name" value="Putative anticodon-binding domain of alanyl-tRNA synthetase (AlaRS)"/>
    <property type="match status" value="1"/>
</dbReference>
<dbReference type="PRINTS" id="PR00980">
    <property type="entry name" value="TRNASYNTHALA"/>
</dbReference>
<keyword evidence="6 15" id="KW-0547">Nucleotide-binding</keyword>
<reference evidence="17" key="1">
    <citation type="submission" date="2022-07" db="EMBL/GenBank/DDBJ databases">
        <title>Phylogenomic reconstructions and comparative analyses of Kickxellomycotina fungi.</title>
        <authorList>
            <person name="Reynolds N.K."/>
            <person name="Stajich J.E."/>
            <person name="Barry K."/>
            <person name="Grigoriev I.V."/>
            <person name="Crous P."/>
            <person name="Smith M.E."/>
        </authorList>
    </citation>
    <scope>NUCLEOTIDE SEQUENCE</scope>
    <source>
        <strain evidence="17">NBRC 100468</strain>
    </source>
</reference>
<dbReference type="GO" id="GO:0005739">
    <property type="term" value="C:mitochondrion"/>
    <property type="evidence" value="ECO:0007669"/>
    <property type="project" value="UniProtKB-SubCell"/>
</dbReference>
<evidence type="ECO:0000256" key="4">
    <source>
        <dbReference type="ARBA" id="ARBA00022598"/>
    </source>
</evidence>
<sequence length="966" mass="107902">MSETLKWPVDEVRSTFFNFFKGKDHEFTPSSSTIPHDDPTLLFANAGMNQFKPIIQGTVDPGSKFATLSRAYNTQKCIRAGGKHNDLDDVGKDVYHHTFFEMLGNWSFGDYFKKHAVEYSWELLTKVYGLDPERLYVTYFGGDESQGLPADEEARQLWRDIGLPDKRILPFDCKDNFWEMGDVGPCGPCSEIHFDRIGNRDAAHLVNMDDPDVLEIWNLVFMQYNREVGGNLRPLPKKHIDTGMGLERLVSVLQDKRSNYDTDVFQPIFEVIQKKTNAPAYTGKVGADDVTGIDTAYRVIADHVRTLTFAISDGGVPSNEGRGYVLRRILRRGARFARKRFNAELGSFFPDLVDVVVEKMGGAYPEIAKRVDDVKAILNEEEVSFARTLDRGEKLFDKVLNEVRKTESKVLPGRDVWRLYDTYGFPVDLTRLMAEELGFKVDEAEFESERQKSIELSKQKRGGKGAENRVTLDVHAIANLSDNMNVPKTDDSFKYHSDAIEATVLAIYNGKEFVKSVDASLETNPDDAPTFGVLLDKTNFYAESGGQEYDTGVIIIDDGSEFAVEDVQVYGGYVLHTGFLKSGKVETESKVECQYNELRRRPIRHNHTATHLLNYALRSVLVDDSPDQRGSLVAEDRLRFDFSYKHAITPDQLNEIEKITNDLIKQNLQAYTKEVSLDEALKIPGLRAVFGEVYPDPVRVVSIGADIDEIMKSLSDSKWANYSIEFCGGTHVPKTGEIKLFSILEEGSIAKGIRRIIAVTGEEAMKSQLLAKSFEEEISRLEELKGAELEAMLKKTSVELNNLTISAYEKHLFRQRFDAIKAKFVEADKAAKAAIAKAAVDKVKELIENNPDTKFIIEDLNVGGNNKAISSAITHIKSLKGSDAKAALFVSVDKENGRVAYQCIVPKSFVEQGLEANKWASGVSEILGGKSGGKKESAQGSGVNVDKVDEALKFAQDFAKLKISSA</sequence>
<dbReference type="Pfam" id="PF01411">
    <property type="entry name" value="tRNA-synt_2c"/>
    <property type="match status" value="1"/>
</dbReference>
<dbReference type="EC" id="6.1.1.7" evidence="15"/>
<dbReference type="SUPFAM" id="SSF50447">
    <property type="entry name" value="Translation proteins"/>
    <property type="match status" value="1"/>
</dbReference>
<accession>A0A9W8DX06</accession>
<dbReference type="FunFam" id="3.30.980.10:FF:000004">
    <property type="entry name" value="Alanine--tRNA ligase, cytoplasmic"/>
    <property type="match status" value="1"/>
</dbReference>
<comment type="subcellular location">
    <subcellularLocation>
        <location evidence="15">Mitochondrion</location>
    </subcellularLocation>
    <subcellularLocation>
        <location evidence="15">Cytoplasm</location>
    </subcellularLocation>
</comment>
<dbReference type="PANTHER" id="PTHR11777:SF9">
    <property type="entry name" value="ALANINE--TRNA LIGASE, CYTOPLASMIC"/>
    <property type="match status" value="1"/>
</dbReference>
<dbReference type="AlphaFoldDB" id="A0A9W8DX06"/>
<evidence type="ECO:0000256" key="12">
    <source>
        <dbReference type="ARBA" id="ARBA00023146"/>
    </source>
</evidence>
<evidence type="ECO:0000256" key="7">
    <source>
        <dbReference type="ARBA" id="ARBA00022833"/>
    </source>
</evidence>
<evidence type="ECO:0000256" key="15">
    <source>
        <dbReference type="HAMAP-Rule" id="MF_03133"/>
    </source>
</evidence>
<dbReference type="FunFam" id="2.40.30.130:FF:000004">
    <property type="entry name" value="Alanine--tRNA ligase"/>
    <property type="match status" value="1"/>
</dbReference>
<dbReference type="GO" id="GO:0008270">
    <property type="term" value="F:zinc ion binding"/>
    <property type="evidence" value="ECO:0007669"/>
    <property type="project" value="UniProtKB-UniRule"/>
</dbReference>
<dbReference type="Gene3D" id="3.30.980.10">
    <property type="entry name" value="Threonyl-trna Synthetase, Chain A, domain 2"/>
    <property type="match status" value="1"/>
</dbReference>
<dbReference type="SMART" id="SM00863">
    <property type="entry name" value="tRNA_SAD"/>
    <property type="match status" value="1"/>
</dbReference>
<gene>
    <name evidence="15 17" type="primary">ALA1</name>
    <name evidence="17" type="ORF">H4219_000678</name>
</gene>
<dbReference type="InterPro" id="IPR018162">
    <property type="entry name" value="Ala-tRNA-ligase_IIc_anticod-bd"/>
</dbReference>
<keyword evidence="11 15" id="KW-0496">Mitochondrion</keyword>
<feature type="binding site" evidence="15">
    <location>
        <position position="607"/>
    </location>
    <ligand>
        <name>Zn(2+)</name>
        <dbReference type="ChEBI" id="CHEBI:29105"/>
    </ligand>
</feature>
<dbReference type="InterPro" id="IPR002318">
    <property type="entry name" value="Ala-tRNA-lgiase_IIc"/>
</dbReference>
<comment type="domain">
    <text evidence="15">Consists of three domains; the N-terminal catalytic domain, the editing domain and the C-terminal C-Ala domain. The editing domain removes incorrectly charged amino acids, while the C-Ala domain, along with tRNA(Ala), serves as a bridge to cooperatively bring together the editing and aminoacylation centers thus stimulating deacylation of misacylated tRNAs.</text>
</comment>
<comment type="catalytic activity">
    <reaction evidence="13 15">
        <text>tRNA(Ala) + L-alanine + ATP = L-alanyl-tRNA(Ala) + AMP + diphosphate</text>
        <dbReference type="Rhea" id="RHEA:12540"/>
        <dbReference type="Rhea" id="RHEA-COMP:9657"/>
        <dbReference type="Rhea" id="RHEA-COMP:9923"/>
        <dbReference type="ChEBI" id="CHEBI:30616"/>
        <dbReference type="ChEBI" id="CHEBI:33019"/>
        <dbReference type="ChEBI" id="CHEBI:57972"/>
        <dbReference type="ChEBI" id="CHEBI:78442"/>
        <dbReference type="ChEBI" id="CHEBI:78497"/>
        <dbReference type="ChEBI" id="CHEBI:456215"/>
        <dbReference type="EC" id="6.1.1.7"/>
    </reaction>
</comment>
<dbReference type="CDD" id="cd00673">
    <property type="entry name" value="AlaRS_core"/>
    <property type="match status" value="1"/>
</dbReference>
<dbReference type="GO" id="GO:0002161">
    <property type="term" value="F:aminoacyl-tRNA deacylase activity"/>
    <property type="evidence" value="ECO:0007669"/>
    <property type="project" value="TreeGrafter"/>
</dbReference>
<keyword evidence="3 15" id="KW-0820">tRNA-binding</keyword>
<dbReference type="GO" id="GO:0070143">
    <property type="term" value="P:mitochondrial alanyl-tRNA aminoacylation"/>
    <property type="evidence" value="ECO:0007669"/>
    <property type="project" value="UniProtKB-UniRule"/>
</dbReference>
<keyword evidence="5 15" id="KW-0479">Metal-binding</keyword>
<dbReference type="InterPro" id="IPR018164">
    <property type="entry name" value="Ala-tRNA-synth_IIc_N"/>
</dbReference>
<keyword evidence="4 15" id="KW-0436">Ligase</keyword>
<evidence type="ECO:0000256" key="1">
    <source>
        <dbReference type="ARBA" id="ARBA00008429"/>
    </source>
</evidence>
<dbReference type="Pfam" id="PF02272">
    <property type="entry name" value="DHHA1"/>
    <property type="match status" value="1"/>
</dbReference>
<proteinExistence type="inferred from homology"/>
<evidence type="ECO:0000259" key="16">
    <source>
        <dbReference type="PROSITE" id="PS50860"/>
    </source>
</evidence>
<dbReference type="HAMAP" id="MF_00036_B">
    <property type="entry name" value="Ala_tRNA_synth_B"/>
    <property type="match status" value="1"/>
</dbReference>
<keyword evidence="9 15" id="KW-0694">RNA-binding</keyword>
<evidence type="ECO:0000256" key="14">
    <source>
        <dbReference type="ARBA" id="ARBA00055137"/>
    </source>
</evidence>
<dbReference type="InterPro" id="IPR059090">
    <property type="entry name" value="ALA1_helical"/>
</dbReference>
<dbReference type="EMBL" id="JANBPU010000005">
    <property type="protein sequence ID" value="KAJ1921361.1"/>
    <property type="molecule type" value="Genomic_DNA"/>
</dbReference>
<evidence type="ECO:0000313" key="17">
    <source>
        <dbReference type="EMBL" id="KAJ1921361.1"/>
    </source>
</evidence>
<dbReference type="InterPro" id="IPR045864">
    <property type="entry name" value="aa-tRNA-synth_II/BPL/LPL"/>
</dbReference>
<dbReference type="InterPro" id="IPR012947">
    <property type="entry name" value="tRNA_SAD"/>
</dbReference>
<feature type="binding site" evidence="15">
    <location>
        <position position="727"/>
    </location>
    <ligand>
        <name>Zn(2+)</name>
        <dbReference type="ChEBI" id="CHEBI:29105"/>
    </ligand>
</feature>
<keyword evidence="2 15" id="KW-0963">Cytoplasm</keyword>
<evidence type="ECO:0000256" key="9">
    <source>
        <dbReference type="ARBA" id="ARBA00022884"/>
    </source>
</evidence>
<dbReference type="Pfam" id="PF07973">
    <property type="entry name" value="tRNA_SAD"/>
    <property type="match status" value="1"/>
</dbReference>
<dbReference type="InterPro" id="IPR003156">
    <property type="entry name" value="DHHA1_dom"/>
</dbReference>
<dbReference type="PROSITE" id="PS50860">
    <property type="entry name" value="AA_TRNA_LIGASE_II_ALA"/>
    <property type="match status" value="1"/>
</dbReference>
<dbReference type="FunFam" id="3.10.310.40:FF:000003">
    <property type="entry name" value="Alanine--tRNA ligase"/>
    <property type="match status" value="1"/>
</dbReference>
<evidence type="ECO:0000256" key="10">
    <source>
        <dbReference type="ARBA" id="ARBA00022917"/>
    </source>
</evidence>
<dbReference type="GO" id="GO:0005524">
    <property type="term" value="F:ATP binding"/>
    <property type="evidence" value="ECO:0007669"/>
    <property type="project" value="UniProtKB-UniRule"/>
</dbReference>
<evidence type="ECO:0000256" key="13">
    <source>
        <dbReference type="ARBA" id="ARBA00048300"/>
    </source>
</evidence>
<evidence type="ECO:0000256" key="2">
    <source>
        <dbReference type="ARBA" id="ARBA00022490"/>
    </source>
</evidence>
<protein>
    <recommendedName>
        <fullName evidence="15">Alanine--tRNA ligase</fullName>
        <ecNumber evidence="15">6.1.1.7</ecNumber>
    </recommendedName>
    <alternativeName>
        <fullName evidence="15">Alanyl-tRNA synthetase</fullName>
        <shortName evidence="15">AlaRS</shortName>
    </alternativeName>
</protein>
<evidence type="ECO:0000256" key="11">
    <source>
        <dbReference type="ARBA" id="ARBA00023128"/>
    </source>
</evidence>
<organism evidence="17 18">
    <name type="scientific">Mycoemilia scoparia</name>
    <dbReference type="NCBI Taxonomy" id="417184"/>
    <lineage>
        <taxon>Eukaryota</taxon>
        <taxon>Fungi</taxon>
        <taxon>Fungi incertae sedis</taxon>
        <taxon>Zoopagomycota</taxon>
        <taxon>Kickxellomycotina</taxon>
        <taxon>Kickxellomycetes</taxon>
        <taxon>Kickxellales</taxon>
        <taxon>Kickxellaceae</taxon>
        <taxon>Mycoemilia</taxon>
    </lineage>
</organism>
<evidence type="ECO:0000313" key="18">
    <source>
        <dbReference type="Proteomes" id="UP001150538"/>
    </source>
</evidence>
<feature type="binding site" evidence="15">
    <location>
        <position position="611"/>
    </location>
    <ligand>
        <name>Zn(2+)</name>
        <dbReference type="ChEBI" id="CHEBI:29105"/>
    </ligand>
</feature>
<dbReference type="OrthoDB" id="2423964at2759"/>
<evidence type="ECO:0000256" key="8">
    <source>
        <dbReference type="ARBA" id="ARBA00022840"/>
    </source>
</evidence>
<name>A0A9W8DX06_9FUNG</name>
<keyword evidence="10 15" id="KW-0648">Protein biosynthesis</keyword>
<keyword evidence="8 15" id="KW-0067">ATP-binding</keyword>
<comment type="caution">
    <text evidence="17">The sequence shown here is derived from an EMBL/GenBank/DDBJ whole genome shotgun (WGS) entry which is preliminary data.</text>
</comment>
<dbReference type="SUPFAM" id="SSF55186">
    <property type="entry name" value="ThrRS/AlaRS common domain"/>
    <property type="match status" value="1"/>
</dbReference>
<feature type="binding site" evidence="15">
    <location>
        <position position="731"/>
    </location>
    <ligand>
        <name>Zn(2+)</name>
        <dbReference type="ChEBI" id="CHEBI:29105"/>
    </ligand>
</feature>
<comment type="similarity">
    <text evidence="1">Belongs to the class-II aminoacyl-tRNA synthetase family. Alax-L subfamily.</text>
</comment>
<dbReference type="NCBIfam" id="TIGR00344">
    <property type="entry name" value="alaS"/>
    <property type="match status" value="1"/>
</dbReference>
<keyword evidence="18" id="KW-1185">Reference proteome</keyword>
<comment type="subunit">
    <text evidence="15">Monomer.</text>
</comment>
<keyword evidence="12 15" id="KW-0030">Aminoacyl-tRNA synthetase</keyword>